<feature type="binding site" evidence="3">
    <location>
        <position position="44"/>
    </location>
    <ligand>
        <name>substrate</name>
    </ligand>
</feature>
<feature type="site" description="Could be important to modulate the pK values of the two catalytic cysteine residues" evidence="3">
    <location>
        <position position="210"/>
    </location>
</feature>
<dbReference type="HOGENOM" id="CLU_053306_1_1_6"/>
<feature type="active site" description="Proton acceptor" evidence="3">
    <location>
        <position position="219"/>
    </location>
</feature>
<keyword evidence="3" id="KW-0963">Cytoplasm</keyword>
<feature type="binding site" evidence="3">
    <location>
        <begin position="74"/>
        <end position="75"/>
    </location>
    <ligand>
        <name>substrate</name>
    </ligand>
</feature>
<feature type="binding site" evidence="3">
    <location>
        <position position="64"/>
    </location>
    <ligand>
        <name>substrate</name>
    </ligand>
</feature>
<feature type="binding site" evidence="3">
    <location>
        <position position="192"/>
    </location>
    <ligand>
        <name>substrate</name>
    </ligand>
</feature>
<dbReference type="KEGG" id="wgl:WIGMOR_0508"/>
<evidence type="ECO:0000256" key="1">
    <source>
        <dbReference type="ARBA" id="ARBA00010219"/>
    </source>
</evidence>
<dbReference type="PANTHER" id="PTHR31689">
    <property type="entry name" value="DIAMINOPIMELATE EPIMERASE, CHLOROPLASTIC"/>
    <property type="match status" value="1"/>
</dbReference>
<dbReference type="EC" id="5.1.1.7" evidence="3 4"/>
<comment type="subunit">
    <text evidence="3">Homodimer.</text>
</comment>
<feature type="site" description="Important for dimerization" evidence="3">
    <location>
        <position position="270"/>
    </location>
</feature>
<feature type="binding site" evidence="3">
    <location>
        <begin position="210"/>
        <end position="211"/>
    </location>
    <ligand>
        <name>substrate</name>
    </ligand>
</feature>
<accession>H6Q546</accession>
<name>H6Q546_WIGGL</name>
<feature type="site" description="Could be important to modulate the pK values of the two catalytic cysteine residues" evidence="3">
    <location>
        <position position="161"/>
    </location>
</feature>
<dbReference type="PANTHER" id="PTHR31689:SF0">
    <property type="entry name" value="DIAMINOPIMELATE EPIMERASE"/>
    <property type="match status" value="1"/>
</dbReference>
<keyword evidence="2 3" id="KW-0413">Isomerase</keyword>
<comment type="pathway">
    <text evidence="3">Amino-acid biosynthesis; L-lysine biosynthesis via DAP pathway; DL-2,6-diaminopimelate from LL-2,6-diaminopimelate: step 1/1.</text>
</comment>
<dbReference type="Proteomes" id="UP000009061">
    <property type="component" value="Chromosome"/>
</dbReference>
<feature type="binding site" evidence="3">
    <location>
        <begin position="220"/>
        <end position="221"/>
    </location>
    <ligand>
        <name>substrate</name>
    </ligand>
</feature>
<keyword evidence="6" id="KW-1185">Reference proteome</keyword>
<feature type="active site" description="Proton donor" evidence="3">
    <location>
        <position position="73"/>
    </location>
</feature>
<feature type="binding site" evidence="3">
    <location>
        <position position="11"/>
    </location>
    <ligand>
        <name>substrate</name>
    </ligand>
</feature>
<dbReference type="GO" id="GO:0009089">
    <property type="term" value="P:lysine biosynthetic process via diaminopimelate"/>
    <property type="evidence" value="ECO:0007669"/>
    <property type="project" value="UniProtKB-UniRule"/>
</dbReference>
<evidence type="ECO:0000313" key="6">
    <source>
        <dbReference type="Proteomes" id="UP000009061"/>
    </source>
</evidence>
<comment type="similarity">
    <text evidence="1 3">Belongs to the diaminopimelate epimerase family.</text>
</comment>
<reference evidence="5 6" key="1">
    <citation type="journal article" date="2012" name="MBio">
        <title>Insight into the transmission biology and species-specific functional capabilities of tsetse (Diptera: glossinidae) obligate symbiont wigglesworthia.</title>
        <authorList>
            <person name="Rio R.V."/>
            <person name="Symula R.E."/>
            <person name="Wang J."/>
            <person name="Lohs C."/>
            <person name="Wu Y.N."/>
            <person name="Snyder A.K."/>
            <person name="Bjornson R.D."/>
            <person name="Oshima K."/>
            <person name="Biehl B.S."/>
            <person name="Perna N.T."/>
            <person name="Hattori M."/>
            <person name="Aksoy S."/>
        </authorList>
    </citation>
    <scope>NUCLEOTIDE SEQUENCE [LARGE SCALE GENOMIC DNA]</scope>
    <source>
        <strain evidence="5">WGM</strain>
    </source>
</reference>
<feature type="binding site" evidence="3">
    <location>
        <position position="159"/>
    </location>
    <ligand>
        <name>substrate</name>
    </ligand>
</feature>
<dbReference type="GO" id="GO:0005829">
    <property type="term" value="C:cytosol"/>
    <property type="evidence" value="ECO:0007669"/>
    <property type="project" value="TreeGrafter"/>
</dbReference>
<dbReference type="SUPFAM" id="SSF54506">
    <property type="entry name" value="Diaminopimelate epimerase-like"/>
    <property type="match status" value="2"/>
</dbReference>
<dbReference type="Pfam" id="PF01678">
    <property type="entry name" value="DAP_epimerase"/>
    <property type="match status" value="2"/>
</dbReference>
<keyword evidence="3" id="KW-0028">Amino-acid biosynthesis</keyword>
<keyword evidence="3" id="KW-0457">Lysine biosynthesis</keyword>
<evidence type="ECO:0000256" key="2">
    <source>
        <dbReference type="ARBA" id="ARBA00023235"/>
    </source>
</evidence>
<dbReference type="eggNOG" id="COG0253">
    <property type="taxonomic scope" value="Bacteria"/>
</dbReference>
<dbReference type="HAMAP" id="MF_00197">
    <property type="entry name" value="DAP_epimerase"/>
    <property type="match status" value="1"/>
</dbReference>
<protein>
    <recommendedName>
        <fullName evidence="3 4">Diaminopimelate epimerase</fullName>
        <shortName evidence="3">DAP epimerase</shortName>
        <ecNumber evidence="3 4">5.1.1.7</ecNumber>
    </recommendedName>
    <alternativeName>
        <fullName evidence="3">PLP-independent amino acid racemase</fullName>
    </alternativeName>
</protein>
<evidence type="ECO:0000256" key="3">
    <source>
        <dbReference type="HAMAP-Rule" id="MF_00197"/>
    </source>
</evidence>
<sequence length="275" mass="31744">MKFSKMHSIGNDFILIDAINQKVNLSKNRIVQLSNRYSGIGFDQLIIVMQSYDEKIDFYIRIFNSDASEAVQCINGIRCVFKFLHLKNFTQKNKICIGTHYNKSHASLINQKLICVRINSPKFKKINANILKNYHISMYQKYFGFLKKKIVYHIVYVENLHCVIFVKNFELYIIKKIAPILSKYILFPNVVNVSFSRIINFNNIELRVYERGVGSTYCCGSAAAATVAVGIHLKKLNHIVTVNFLRGNLQVSWKNDLNLISIIGPAEHIYEGYIF</sequence>
<dbReference type="Gene3D" id="3.10.310.10">
    <property type="entry name" value="Diaminopimelate Epimerase, Chain A, domain 1"/>
    <property type="match status" value="2"/>
</dbReference>
<dbReference type="GO" id="GO:0008837">
    <property type="term" value="F:diaminopimelate epimerase activity"/>
    <property type="evidence" value="ECO:0007669"/>
    <property type="project" value="UniProtKB-UniRule"/>
</dbReference>
<organism evidence="5 6">
    <name type="scientific">Wigglesworthia glossinidia endosymbiont of Glossina morsitans morsitans</name>
    <name type="common">Yale colony</name>
    <dbReference type="NCBI Taxonomy" id="1142511"/>
    <lineage>
        <taxon>Bacteria</taxon>
        <taxon>Pseudomonadati</taxon>
        <taxon>Pseudomonadota</taxon>
        <taxon>Gammaproteobacteria</taxon>
        <taxon>Enterobacterales</taxon>
        <taxon>Erwiniaceae</taxon>
        <taxon>Wigglesworthia</taxon>
    </lineage>
</organism>
<evidence type="ECO:0000313" key="5">
    <source>
        <dbReference type="EMBL" id="AFA41329.1"/>
    </source>
</evidence>
<dbReference type="STRING" id="1142511.WIGMOR_0508"/>
<proteinExistence type="inferred from homology"/>
<evidence type="ECO:0000256" key="4">
    <source>
        <dbReference type="NCBIfam" id="TIGR00652"/>
    </source>
</evidence>
<dbReference type="EMBL" id="CP003315">
    <property type="protein sequence ID" value="AFA41329.1"/>
    <property type="molecule type" value="Genomic_DNA"/>
</dbReference>
<comment type="catalytic activity">
    <reaction evidence="3">
        <text>(2S,6S)-2,6-diaminopimelate = meso-2,6-diaminopimelate</text>
        <dbReference type="Rhea" id="RHEA:15393"/>
        <dbReference type="ChEBI" id="CHEBI:57609"/>
        <dbReference type="ChEBI" id="CHEBI:57791"/>
        <dbReference type="EC" id="5.1.1.7"/>
    </reaction>
</comment>
<comment type="subcellular location">
    <subcellularLocation>
        <location evidence="3">Cytoplasm</location>
    </subcellularLocation>
</comment>
<dbReference type="InterPro" id="IPR001653">
    <property type="entry name" value="DAP_epimerase_DapF"/>
</dbReference>
<comment type="function">
    <text evidence="3">Catalyzes the stereoinversion of LL-2,6-diaminopimelate (L,L-DAP) to meso-diaminopimelate (meso-DAP), a precursor of L-lysine and an essential component of the bacterial peptidoglycan.</text>
</comment>
<dbReference type="UniPathway" id="UPA00034">
    <property type="reaction ID" value="UER00025"/>
</dbReference>
<dbReference type="AlphaFoldDB" id="H6Q546"/>
<dbReference type="NCBIfam" id="TIGR00652">
    <property type="entry name" value="DapF"/>
    <property type="match status" value="1"/>
</dbReference>
<gene>
    <name evidence="3 5" type="primary">dapF</name>
    <name evidence="5" type="ORF">WIGMOR_0508</name>
</gene>